<dbReference type="AlphaFoldDB" id="A0AAN0IEK2"/>
<dbReference type="RefSeq" id="XP_003386737.2">
    <property type="nucleotide sequence ID" value="XM_003386689.3"/>
</dbReference>
<organism evidence="9 10">
    <name type="scientific">Amphimedon queenslandica</name>
    <name type="common">Sponge</name>
    <dbReference type="NCBI Taxonomy" id="400682"/>
    <lineage>
        <taxon>Eukaryota</taxon>
        <taxon>Metazoa</taxon>
        <taxon>Porifera</taxon>
        <taxon>Demospongiae</taxon>
        <taxon>Heteroscleromorpha</taxon>
        <taxon>Haplosclerida</taxon>
        <taxon>Niphatidae</taxon>
        <taxon>Amphimedon</taxon>
    </lineage>
</organism>
<sequence>MKVKCTIIIINHTQSVMCKDCLKEICPNRGNVCLETGSYLLNYSGCASCKSLSFILIKEKNVAEEENGDETVTYNHTCNECGHLIASHEYTFTLDEEFQEYSMNCALCGYGSDTVSILPDDPREKQLF</sequence>
<proteinExistence type="inferred from homology"/>
<dbReference type="InterPro" id="IPR038543">
    <property type="entry name" value="Churchill_sf"/>
</dbReference>
<evidence type="ECO:0000313" key="10">
    <source>
        <dbReference type="Proteomes" id="UP000007879"/>
    </source>
</evidence>
<evidence type="ECO:0000256" key="6">
    <source>
        <dbReference type="ARBA" id="ARBA00023015"/>
    </source>
</evidence>
<keyword evidence="7" id="KW-0010">Activator</keyword>
<evidence type="ECO:0000256" key="7">
    <source>
        <dbReference type="ARBA" id="ARBA00023159"/>
    </source>
</evidence>
<dbReference type="InterPro" id="IPR009508">
    <property type="entry name" value="Transcrpt_activator_Churchill"/>
</dbReference>
<dbReference type="GO" id="GO:0008270">
    <property type="term" value="F:zinc ion binding"/>
    <property type="evidence" value="ECO:0007669"/>
    <property type="project" value="InterPro"/>
</dbReference>
<name>A0AAN0IEK2_AMPQE</name>
<reference evidence="10" key="1">
    <citation type="journal article" date="2010" name="Nature">
        <title>The Amphimedon queenslandica genome and the evolution of animal complexity.</title>
        <authorList>
            <person name="Srivastava M."/>
            <person name="Simakov O."/>
            <person name="Chapman J."/>
            <person name="Fahey B."/>
            <person name="Gauthier M.E."/>
            <person name="Mitros T."/>
            <person name="Richards G.S."/>
            <person name="Conaco C."/>
            <person name="Dacre M."/>
            <person name="Hellsten U."/>
            <person name="Larroux C."/>
            <person name="Putnam N.H."/>
            <person name="Stanke M."/>
            <person name="Adamska M."/>
            <person name="Darling A."/>
            <person name="Degnan S.M."/>
            <person name="Oakley T.H."/>
            <person name="Plachetzki D.C."/>
            <person name="Zhai Y."/>
            <person name="Adamski M."/>
            <person name="Calcino A."/>
            <person name="Cummins S.F."/>
            <person name="Goodstein D.M."/>
            <person name="Harris C."/>
            <person name="Jackson D.J."/>
            <person name="Leys S.P."/>
            <person name="Shu S."/>
            <person name="Woodcroft B.J."/>
            <person name="Vervoort M."/>
            <person name="Kosik K.S."/>
            <person name="Manning G."/>
            <person name="Degnan B.M."/>
            <person name="Rokhsar D.S."/>
        </authorList>
    </citation>
    <scope>NUCLEOTIDE SEQUENCE [LARGE SCALE GENOMIC DNA]</scope>
</reference>
<evidence type="ECO:0000256" key="5">
    <source>
        <dbReference type="ARBA" id="ARBA00022833"/>
    </source>
</evidence>
<dbReference type="EnsemblMetazoa" id="XM_003386689.3">
    <property type="protein sequence ID" value="XP_003386737.2"/>
    <property type="gene ID" value="LOC100637634"/>
</dbReference>
<dbReference type="Proteomes" id="UP000007879">
    <property type="component" value="Unassembled WGS sequence"/>
</dbReference>
<evidence type="ECO:0000256" key="8">
    <source>
        <dbReference type="ARBA" id="ARBA00023163"/>
    </source>
</evidence>
<evidence type="ECO:0000256" key="4">
    <source>
        <dbReference type="ARBA" id="ARBA00022723"/>
    </source>
</evidence>
<evidence type="ECO:0000313" key="9">
    <source>
        <dbReference type="EnsemblMetazoa" id="XP_003386737.2"/>
    </source>
</evidence>
<dbReference type="GO" id="GO:0045893">
    <property type="term" value="P:positive regulation of DNA-templated transcription"/>
    <property type="evidence" value="ECO:0007669"/>
    <property type="project" value="InterPro"/>
</dbReference>
<evidence type="ECO:0000256" key="1">
    <source>
        <dbReference type="ARBA" id="ARBA00009577"/>
    </source>
</evidence>
<comment type="similarity">
    <text evidence="1">Belongs to the Churchill family.</text>
</comment>
<dbReference type="PANTHER" id="PTHR31931:SF2">
    <property type="entry name" value="PROTEIN CHURCHILL"/>
    <property type="match status" value="1"/>
</dbReference>
<accession>A0AAN0IEK2</accession>
<dbReference type="GO" id="GO:0008543">
    <property type="term" value="P:fibroblast growth factor receptor signaling pathway"/>
    <property type="evidence" value="ECO:0007669"/>
    <property type="project" value="TreeGrafter"/>
</dbReference>
<dbReference type="PANTHER" id="PTHR31931">
    <property type="entry name" value="PROTEIN CHURCHILL"/>
    <property type="match status" value="1"/>
</dbReference>
<evidence type="ECO:0000256" key="2">
    <source>
        <dbReference type="ARBA" id="ARBA00021000"/>
    </source>
</evidence>
<keyword evidence="10" id="KW-1185">Reference proteome</keyword>
<evidence type="ECO:0000256" key="3">
    <source>
        <dbReference type="ARBA" id="ARBA00022473"/>
    </source>
</evidence>
<keyword evidence="3" id="KW-0217">Developmental protein</keyword>
<dbReference type="Pfam" id="PF06573">
    <property type="entry name" value="Churchill"/>
    <property type="match status" value="1"/>
</dbReference>
<dbReference type="KEGG" id="aqu:100637634"/>
<dbReference type="Gene3D" id="2.60.40.4240">
    <property type="entry name" value="Transcription activator, Churchill"/>
    <property type="match status" value="1"/>
</dbReference>
<dbReference type="GeneID" id="100637634"/>
<keyword evidence="6" id="KW-0805">Transcription regulation</keyword>
<protein>
    <recommendedName>
        <fullName evidence="2">Protein Churchill</fullName>
    </recommendedName>
</protein>
<reference evidence="9" key="2">
    <citation type="submission" date="2024-06" db="UniProtKB">
        <authorList>
            <consortium name="EnsemblMetazoa"/>
        </authorList>
    </citation>
    <scope>IDENTIFICATION</scope>
</reference>
<keyword evidence="5" id="KW-0862">Zinc</keyword>
<keyword evidence="8" id="KW-0804">Transcription</keyword>
<keyword evidence="4" id="KW-0479">Metal-binding</keyword>